<dbReference type="PANTHER" id="PTHR10566">
    <property type="entry name" value="CHAPERONE-ACTIVITY OF BC1 COMPLEX CABC1 -RELATED"/>
    <property type="match status" value="1"/>
</dbReference>
<feature type="transmembrane region" description="Helical" evidence="2">
    <location>
        <begin position="531"/>
        <end position="551"/>
    </location>
</feature>
<evidence type="ECO:0000256" key="1">
    <source>
        <dbReference type="ARBA" id="ARBA00009670"/>
    </source>
</evidence>
<keyword evidence="2" id="KW-1133">Transmembrane helix</keyword>
<feature type="transmembrane region" description="Helical" evidence="2">
    <location>
        <begin position="500"/>
        <end position="519"/>
    </location>
</feature>
<reference evidence="4 5" key="1">
    <citation type="journal article" date="2009" name="Appl. Environ. Microbiol.">
        <title>Community genomic and proteomic analyses of chemoautotrophic iron-oxidizing "Leptospirillum rubarum" (Group II) and "Leptospirillum ferrodiazotrophum" (Group III) bacteria in acid mine drainage biofilms.</title>
        <authorList>
            <person name="Goltsman D.S."/>
            <person name="Denef V.J."/>
            <person name="Singer S.W."/>
            <person name="VerBerkmoes N.C."/>
            <person name="Lefsrud M."/>
            <person name="Mueller R.S."/>
            <person name="Dick G.J."/>
            <person name="Sun C.L."/>
            <person name="Wheeler K.E."/>
            <person name="Zemla A."/>
            <person name="Baker B.J."/>
            <person name="Hauser L."/>
            <person name="Land M."/>
            <person name="Shah M.B."/>
            <person name="Thelen M.P."/>
            <person name="Hettich R.L."/>
            <person name="Banfield J.F."/>
        </authorList>
    </citation>
    <scope>NUCLEOTIDE SEQUENCE [LARGE SCALE GENOMIC DNA]</scope>
</reference>
<dbReference type="CDD" id="cd05121">
    <property type="entry name" value="ABC1_ADCK3-like"/>
    <property type="match status" value="1"/>
</dbReference>
<dbReference type="PANTHER" id="PTHR10566:SF113">
    <property type="entry name" value="PROTEIN ACTIVITY OF BC1 COMPLEX KINASE 7, CHLOROPLASTIC"/>
    <property type="match status" value="1"/>
</dbReference>
<organism evidence="4 5">
    <name type="scientific">Leptospirillum ferrodiazotrophum</name>
    <dbReference type="NCBI Taxonomy" id="412449"/>
    <lineage>
        <taxon>Bacteria</taxon>
        <taxon>Pseudomonadati</taxon>
        <taxon>Nitrospirota</taxon>
        <taxon>Nitrospiria</taxon>
        <taxon>Nitrospirales</taxon>
        <taxon>Nitrospiraceae</taxon>
        <taxon>Leptospirillum</taxon>
    </lineage>
</organism>
<feature type="domain" description="ABC1 atypical kinase-like" evidence="3">
    <location>
        <begin position="96"/>
        <end position="339"/>
    </location>
</feature>
<dbReference type="AlphaFoldDB" id="C6HYW7"/>
<keyword evidence="2" id="KW-0472">Membrane</keyword>
<dbReference type="SUPFAM" id="SSF56112">
    <property type="entry name" value="Protein kinase-like (PK-like)"/>
    <property type="match status" value="1"/>
</dbReference>
<comment type="similarity">
    <text evidence="1">Belongs to the protein kinase superfamily. ADCK protein kinase family.</text>
</comment>
<evidence type="ECO:0000256" key="2">
    <source>
        <dbReference type="SAM" id="Phobius"/>
    </source>
</evidence>
<evidence type="ECO:0000313" key="5">
    <source>
        <dbReference type="Proteomes" id="UP000009374"/>
    </source>
</evidence>
<dbReference type="Pfam" id="PF03109">
    <property type="entry name" value="ABC1"/>
    <property type="match status" value="1"/>
</dbReference>
<sequence>MSVLRLLSLSELARLREIIRILIRYGLDDLVGYLKISPLIAAKDRILLRRAPQNDPRPVRLRKALEELGPTFSKLGQILSTRPDLLPPDMIAELSRLQDRVAPLPFSEIERILEDAWGIPPGEVLSFLDPEPIGQATIAQVHKATLKDGTQVAVKIRRPGIVPKVEADLAILSVLADLLETNLERSRRYRPREVLREFGRILRQELDFTQEARNLERAAHHFRDDPEIVIPRYFPDYLSEQVLVLEYLSGIKIDQKERFPEVGTTPERVARIGARAILRQVFEFGFFQGDPHPGNILVMRGGRIGILDFGMFGTLSKSWRNLLVDLLTALSESDTPRIVGVLRRMNAVPEEVDTLLLESELSRFLEEYVNRPLCEIRVDLLAHELFALSREHALKLPSDLVLLLRALVIMEGIGRQLDPDFNMIEEARPFITEQFLRKFSLEDLLRNVKISSRTAIRIFSGLPEAAERLLEKAAQGNFRIDFSLRHLDDLIREIDRTGNLLALSILVSSLVIGSALIFSASLSSHSSFKTLGLIGFSGAGILGFFLAIAILRSRRF</sequence>
<dbReference type="EMBL" id="GG693879">
    <property type="protein sequence ID" value="EES52153.1"/>
    <property type="molecule type" value="Genomic_DNA"/>
</dbReference>
<protein>
    <submittedName>
        <fullName evidence="4">ABC1 family transporter</fullName>
    </submittedName>
</protein>
<accession>C6HYW7</accession>
<dbReference type="Proteomes" id="UP000009374">
    <property type="component" value="Unassembled WGS sequence"/>
</dbReference>
<gene>
    <name evidence="4" type="ORF">UBAL3_94320009</name>
</gene>
<evidence type="ECO:0000313" key="4">
    <source>
        <dbReference type="EMBL" id="EES52153.1"/>
    </source>
</evidence>
<dbReference type="InterPro" id="IPR050154">
    <property type="entry name" value="UbiB_kinase"/>
</dbReference>
<dbReference type="InterPro" id="IPR004147">
    <property type="entry name" value="ABC1_dom"/>
</dbReference>
<evidence type="ECO:0000259" key="3">
    <source>
        <dbReference type="Pfam" id="PF03109"/>
    </source>
</evidence>
<proteinExistence type="inferred from homology"/>
<dbReference type="InterPro" id="IPR011009">
    <property type="entry name" value="Kinase-like_dom_sf"/>
</dbReference>
<keyword evidence="2" id="KW-0812">Transmembrane</keyword>
<keyword evidence="5" id="KW-1185">Reference proteome</keyword>
<name>C6HYW7_9BACT</name>